<accession>A0A2X0J2A1</accession>
<evidence type="ECO:0000313" key="2">
    <source>
        <dbReference type="Proteomes" id="UP000248889"/>
    </source>
</evidence>
<gene>
    <name evidence="1" type="ORF">DN069_17670</name>
</gene>
<organism evidence="1 2">
    <name type="scientific">Streptacidiphilus pinicola</name>
    <dbReference type="NCBI Taxonomy" id="2219663"/>
    <lineage>
        <taxon>Bacteria</taxon>
        <taxon>Bacillati</taxon>
        <taxon>Actinomycetota</taxon>
        <taxon>Actinomycetes</taxon>
        <taxon>Kitasatosporales</taxon>
        <taxon>Streptomycetaceae</taxon>
        <taxon>Streptacidiphilus</taxon>
    </lineage>
</organism>
<comment type="caution">
    <text evidence="1">The sequence shown here is derived from an EMBL/GenBank/DDBJ whole genome shotgun (WGS) entry which is preliminary data.</text>
</comment>
<reference evidence="1 2" key="1">
    <citation type="submission" date="2018-06" db="EMBL/GenBank/DDBJ databases">
        <title>Streptacidiphilus pinicola sp. nov., isolated from pine grove soil.</title>
        <authorList>
            <person name="Roh S.G."/>
            <person name="Park S."/>
            <person name="Kim M.-K."/>
            <person name="Yun B.-R."/>
            <person name="Park J."/>
            <person name="Kim M.J."/>
            <person name="Kim Y.S."/>
            <person name="Kim S.B."/>
        </authorList>
    </citation>
    <scope>NUCLEOTIDE SEQUENCE [LARGE SCALE GENOMIC DNA]</scope>
    <source>
        <strain evidence="1 2">MMS16-CNU450</strain>
    </source>
</reference>
<evidence type="ECO:0000313" key="1">
    <source>
        <dbReference type="EMBL" id="RAG84316.1"/>
    </source>
</evidence>
<name>A0A2X0J2A1_9ACTN</name>
<protein>
    <submittedName>
        <fullName evidence="1">Uncharacterized protein</fullName>
    </submittedName>
</protein>
<sequence>MHLVCLVATHVLALLRRLAASGREKDVERLVLRHQLLVLQRQVGRAVFTDVDRAVLAGLLFGRPAGPDSCAYQGSE</sequence>
<keyword evidence="2" id="KW-1185">Reference proteome</keyword>
<dbReference type="Proteomes" id="UP000248889">
    <property type="component" value="Unassembled WGS sequence"/>
</dbReference>
<dbReference type="EMBL" id="QKYN01000067">
    <property type="protein sequence ID" value="RAG84316.1"/>
    <property type="molecule type" value="Genomic_DNA"/>
</dbReference>
<proteinExistence type="predicted"/>
<dbReference type="AlphaFoldDB" id="A0A2X0J2A1"/>